<dbReference type="InterPro" id="IPR043504">
    <property type="entry name" value="Peptidase_S1_PA_chymotrypsin"/>
</dbReference>
<feature type="signal peptide" evidence="1">
    <location>
        <begin position="1"/>
        <end position="19"/>
    </location>
</feature>
<proteinExistence type="predicted"/>
<dbReference type="SUPFAM" id="SSF50494">
    <property type="entry name" value="Trypsin-like serine proteases"/>
    <property type="match status" value="1"/>
</dbReference>
<sequence length="307" mass="34317">MRFLLCILFSAFLFTAVKSLIATNVYNPTTCGLPGPGFKGNKLRAKARRYVGNDVKRIVKRDIDKDYSVDYNPTAGDETEEDENDPMQTKMMGGQRAAKDEVPWAAVLLIRKTGGKREPAANFEYFKCDFHFFSLHVENMLPEEDLLTGTVVAIGGTCLDRKEEFNCSKEDKPSAFHIKRASYRSFFESGSDYTRDFAILELTDDVPKHIHHICLPHMNKNIGIGDSSLRMSSFGWGSDREFGLLGDSGGGVTAKIGYRTYLVGVLSRGTPCKDLYSGRQEPKAQLHTDITKYTALIDSWLGAKKPK</sequence>
<evidence type="ECO:0000256" key="1">
    <source>
        <dbReference type="SAM" id="SignalP"/>
    </source>
</evidence>
<organism evidence="2 3">
    <name type="scientific">Necator americanus</name>
    <name type="common">Human hookworm</name>
    <dbReference type="NCBI Taxonomy" id="51031"/>
    <lineage>
        <taxon>Eukaryota</taxon>
        <taxon>Metazoa</taxon>
        <taxon>Ecdysozoa</taxon>
        <taxon>Nematoda</taxon>
        <taxon>Chromadorea</taxon>
        <taxon>Rhabditida</taxon>
        <taxon>Rhabditina</taxon>
        <taxon>Rhabditomorpha</taxon>
        <taxon>Strongyloidea</taxon>
        <taxon>Ancylostomatidae</taxon>
        <taxon>Bunostominae</taxon>
        <taxon>Necator</taxon>
    </lineage>
</organism>
<evidence type="ECO:0000313" key="2">
    <source>
        <dbReference type="EMBL" id="KAK6740793.1"/>
    </source>
</evidence>
<comment type="caution">
    <text evidence="2">The sequence shown here is derived from an EMBL/GenBank/DDBJ whole genome shotgun (WGS) entry which is preliminary data.</text>
</comment>
<dbReference type="InterPro" id="IPR009003">
    <property type="entry name" value="Peptidase_S1_PA"/>
</dbReference>
<gene>
    <name evidence="2" type="primary">Necator_chrIII.g9706</name>
    <name evidence="2" type="ORF">RB195_008941</name>
</gene>
<protein>
    <recommendedName>
        <fullName evidence="4">Peptidase S1 domain-containing protein</fullName>
    </recommendedName>
</protein>
<evidence type="ECO:0000313" key="3">
    <source>
        <dbReference type="Proteomes" id="UP001303046"/>
    </source>
</evidence>
<evidence type="ECO:0008006" key="4">
    <source>
        <dbReference type="Google" id="ProtNLM"/>
    </source>
</evidence>
<accession>A0ABR1CSS1</accession>
<name>A0ABR1CSS1_NECAM</name>
<keyword evidence="3" id="KW-1185">Reference proteome</keyword>
<dbReference type="Proteomes" id="UP001303046">
    <property type="component" value="Unassembled WGS sequence"/>
</dbReference>
<reference evidence="2 3" key="1">
    <citation type="submission" date="2023-08" db="EMBL/GenBank/DDBJ databases">
        <title>A Necator americanus chromosomal reference genome.</title>
        <authorList>
            <person name="Ilik V."/>
            <person name="Petrzelkova K.J."/>
            <person name="Pardy F."/>
            <person name="Fuh T."/>
            <person name="Niatou-Singa F.S."/>
            <person name="Gouil Q."/>
            <person name="Baker L."/>
            <person name="Ritchie M.E."/>
            <person name="Jex A.R."/>
            <person name="Gazzola D."/>
            <person name="Li H."/>
            <person name="Toshio Fujiwara R."/>
            <person name="Zhan B."/>
            <person name="Aroian R.V."/>
            <person name="Pafco B."/>
            <person name="Schwarz E.M."/>
        </authorList>
    </citation>
    <scope>NUCLEOTIDE SEQUENCE [LARGE SCALE GENOMIC DNA]</scope>
    <source>
        <strain evidence="2 3">Aroian</strain>
        <tissue evidence="2">Whole animal</tissue>
    </source>
</reference>
<keyword evidence="1" id="KW-0732">Signal</keyword>
<dbReference type="EMBL" id="JAVFWL010000003">
    <property type="protein sequence ID" value="KAK6740793.1"/>
    <property type="molecule type" value="Genomic_DNA"/>
</dbReference>
<dbReference type="Gene3D" id="2.40.10.10">
    <property type="entry name" value="Trypsin-like serine proteases"/>
    <property type="match status" value="1"/>
</dbReference>
<feature type="chain" id="PRO_5045363061" description="Peptidase S1 domain-containing protein" evidence="1">
    <location>
        <begin position="20"/>
        <end position="307"/>
    </location>
</feature>